<proteinExistence type="predicted"/>
<evidence type="ECO:0008006" key="4">
    <source>
        <dbReference type="Google" id="ProtNLM"/>
    </source>
</evidence>
<keyword evidence="3" id="KW-1185">Reference proteome</keyword>
<evidence type="ECO:0000256" key="1">
    <source>
        <dbReference type="SAM" id="MobiDB-lite"/>
    </source>
</evidence>
<organism evidence="2 3">
    <name type="scientific">Chromobacterium haemolyticum</name>
    <dbReference type="NCBI Taxonomy" id="394935"/>
    <lineage>
        <taxon>Bacteria</taxon>
        <taxon>Pseudomonadati</taxon>
        <taxon>Pseudomonadota</taxon>
        <taxon>Betaproteobacteria</taxon>
        <taxon>Neisseriales</taxon>
        <taxon>Chromobacteriaceae</taxon>
        <taxon>Chromobacterium</taxon>
    </lineage>
</organism>
<evidence type="ECO:0000313" key="3">
    <source>
        <dbReference type="Proteomes" id="UP000664349"/>
    </source>
</evidence>
<name>A0ABS3GTZ5_9NEIS</name>
<comment type="caution">
    <text evidence="2">The sequence shown here is derived from an EMBL/GenBank/DDBJ whole genome shotgun (WGS) entry which is preliminary data.</text>
</comment>
<feature type="region of interest" description="Disordered" evidence="1">
    <location>
        <begin position="1"/>
        <end position="48"/>
    </location>
</feature>
<protein>
    <recommendedName>
        <fullName evidence="4">DUF2235 domain-containing protein</fullName>
    </recommendedName>
</protein>
<evidence type="ECO:0000313" key="2">
    <source>
        <dbReference type="EMBL" id="MBO0418069.1"/>
    </source>
</evidence>
<sequence length="148" mass="16530">MSQVDLRPAPEAVQVRAEPFPENGLLPLNYPQRLNNEQLKERDLSDEKYRRRKAAAEGGPVYASPTCTKSLTISLFFDGTNKHEESDSQATPRSTSHIARLYHVAMSSGNTRKDTDNTPKARAVFFPVFPCLPACAVSHHRKKGIDHV</sequence>
<dbReference type="EMBL" id="JAFLRD010000024">
    <property type="protein sequence ID" value="MBO0418069.1"/>
    <property type="molecule type" value="Genomic_DNA"/>
</dbReference>
<feature type="compositionally biased region" description="Basic and acidic residues" evidence="1">
    <location>
        <begin position="38"/>
        <end position="48"/>
    </location>
</feature>
<dbReference type="RefSeq" id="WP_043593935.1">
    <property type="nucleotide sequence ID" value="NZ_JAEILV010000026.1"/>
</dbReference>
<dbReference type="Proteomes" id="UP000664349">
    <property type="component" value="Unassembled WGS sequence"/>
</dbReference>
<gene>
    <name evidence="2" type="ORF">J1C50_21415</name>
</gene>
<reference evidence="2 3" key="1">
    <citation type="submission" date="2021-03" db="EMBL/GenBank/DDBJ databases">
        <title>First Case of infection caused by Chromobacterium haemolyticum derived from water in China.</title>
        <authorList>
            <person name="Chen J."/>
            <person name="Liu C."/>
        </authorList>
    </citation>
    <scope>NUCLEOTIDE SEQUENCE [LARGE SCALE GENOMIC DNA]</scope>
    <source>
        <strain evidence="2 3">WJ-5</strain>
    </source>
</reference>
<accession>A0ABS3GTZ5</accession>